<comment type="caution">
    <text evidence="2">The sequence shown here is derived from an EMBL/GenBank/DDBJ whole genome shotgun (WGS) entry which is preliminary data.</text>
</comment>
<feature type="transmembrane region" description="Helical" evidence="1">
    <location>
        <begin position="92"/>
        <end position="110"/>
    </location>
</feature>
<keyword evidence="1" id="KW-0472">Membrane</keyword>
<feature type="transmembrane region" description="Helical" evidence="1">
    <location>
        <begin position="56"/>
        <end position="80"/>
    </location>
</feature>
<name>A0A2M8EPU6_9BACT</name>
<reference evidence="3" key="1">
    <citation type="submission" date="2017-09" db="EMBL/GenBank/DDBJ databases">
        <title>Depth-based differentiation of microbial function through sediment-hosted aquifers and enrichment of novel symbionts in the deep terrestrial subsurface.</title>
        <authorList>
            <person name="Probst A.J."/>
            <person name="Ladd B."/>
            <person name="Jarett J.K."/>
            <person name="Geller-Mcgrath D.E."/>
            <person name="Sieber C.M.K."/>
            <person name="Emerson J.B."/>
            <person name="Anantharaman K."/>
            <person name="Thomas B.C."/>
            <person name="Malmstrom R."/>
            <person name="Stieglmeier M."/>
            <person name="Klingl A."/>
            <person name="Woyke T."/>
            <person name="Ryan C.M."/>
            <person name="Banfield J.F."/>
        </authorList>
    </citation>
    <scope>NUCLEOTIDE SEQUENCE [LARGE SCALE GENOMIC DNA]</scope>
</reference>
<evidence type="ECO:0000313" key="3">
    <source>
        <dbReference type="Proteomes" id="UP000230251"/>
    </source>
</evidence>
<protein>
    <submittedName>
        <fullName evidence="2">Uncharacterized protein</fullName>
    </submittedName>
</protein>
<evidence type="ECO:0000256" key="1">
    <source>
        <dbReference type="SAM" id="Phobius"/>
    </source>
</evidence>
<gene>
    <name evidence="2" type="ORF">CO057_01380</name>
</gene>
<accession>A0A2M8EPU6</accession>
<dbReference type="EMBL" id="PFSI01000022">
    <property type="protein sequence ID" value="PJC24697.1"/>
    <property type="molecule type" value="Genomic_DNA"/>
</dbReference>
<dbReference type="AlphaFoldDB" id="A0A2M8EPU6"/>
<proteinExistence type="predicted"/>
<sequence length="139" mass="15947">MGYLLLLIFFPLPAFLLHLFLVYKKNYKINWVLLWPLMVGVFAGLIYGAAEGTFNAPAAIATGFLMILFVQWVLMLVTVFVLRLKKRCSTTCLLLVFALTASSFLVLRILDMTFITTSEMGEKGNAWYYSKYPDWRILD</sequence>
<feature type="transmembrane region" description="Helical" evidence="1">
    <location>
        <begin position="6"/>
        <end position="23"/>
    </location>
</feature>
<feature type="transmembrane region" description="Helical" evidence="1">
    <location>
        <begin position="30"/>
        <end position="50"/>
    </location>
</feature>
<dbReference type="Proteomes" id="UP000230251">
    <property type="component" value="Unassembled WGS sequence"/>
</dbReference>
<evidence type="ECO:0000313" key="2">
    <source>
        <dbReference type="EMBL" id="PJC24697.1"/>
    </source>
</evidence>
<keyword evidence="1" id="KW-1133">Transmembrane helix</keyword>
<organism evidence="2 3">
    <name type="scientific">Candidatus Uhrbacteria bacterium CG_4_9_14_0_2_um_filter_41_50</name>
    <dbReference type="NCBI Taxonomy" id="1975031"/>
    <lineage>
        <taxon>Bacteria</taxon>
        <taxon>Candidatus Uhriibacteriota</taxon>
    </lineage>
</organism>
<keyword evidence="1" id="KW-0812">Transmembrane</keyword>